<reference evidence="2" key="1">
    <citation type="submission" date="2016-10" db="EMBL/GenBank/DDBJ databases">
        <authorList>
            <person name="Varghese N."/>
            <person name="Submissions S."/>
        </authorList>
    </citation>
    <scope>NUCLEOTIDE SEQUENCE [LARGE SCALE GENOMIC DNA]</scope>
    <source>
        <strain evidence="2">IBRC-M 10043</strain>
    </source>
</reference>
<accession>A0A1H8MRW5</accession>
<evidence type="ECO:0000313" key="2">
    <source>
        <dbReference type="Proteomes" id="UP000198775"/>
    </source>
</evidence>
<dbReference type="Proteomes" id="UP000198775">
    <property type="component" value="Unassembled WGS sequence"/>
</dbReference>
<proteinExistence type="predicted"/>
<name>A0A1H8MRW5_9EURY</name>
<dbReference type="EMBL" id="FOCX01000009">
    <property type="protein sequence ID" value="SEO19978.1"/>
    <property type="molecule type" value="Genomic_DNA"/>
</dbReference>
<evidence type="ECO:0000313" key="1">
    <source>
        <dbReference type="EMBL" id="SEO19978.1"/>
    </source>
</evidence>
<sequence length="137" mass="16193">MTQTQALTKTLVFPLDVQSGNESLLHDARLECRRVFNEVLRLNYDGWGWNEIEDVVEQNADLVQNTAQRVIDKAFDALDNYYDNDDWGRPWYKHETFPLRMNYSEGYNLFLEDEAVRFRISTKPYNHVKGKLRGTQD</sequence>
<protein>
    <submittedName>
        <fullName evidence="1">Uncharacterized protein</fullName>
    </submittedName>
</protein>
<gene>
    <name evidence="1" type="ORF">SAMN05216388_100997</name>
</gene>
<dbReference type="AlphaFoldDB" id="A0A1H8MRW5"/>
<keyword evidence="2" id="KW-1185">Reference proteome</keyword>
<organism evidence="1 2">
    <name type="scientific">Halorientalis persicus</name>
    <dbReference type="NCBI Taxonomy" id="1367881"/>
    <lineage>
        <taxon>Archaea</taxon>
        <taxon>Methanobacteriati</taxon>
        <taxon>Methanobacteriota</taxon>
        <taxon>Stenosarchaea group</taxon>
        <taxon>Halobacteria</taxon>
        <taxon>Halobacteriales</taxon>
        <taxon>Haloarculaceae</taxon>
        <taxon>Halorientalis</taxon>
    </lineage>
</organism>